<protein>
    <submittedName>
        <fullName evidence="8">Tyrosine-type recombinase/integrase</fullName>
    </submittedName>
</protein>
<evidence type="ECO:0000259" key="6">
    <source>
        <dbReference type="PROSITE" id="PS51898"/>
    </source>
</evidence>
<evidence type="ECO:0000256" key="5">
    <source>
        <dbReference type="PROSITE-ProRule" id="PRU01248"/>
    </source>
</evidence>
<evidence type="ECO:0000313" key="8">
    <source>
        <dbReference type="EMBL" id="HIX36231.1"/>
    </source>
</evidence>
<dbReference type="Gene3D" id="1.10.150.130">
    <property type="match status" value="1"/>
</dbReference>
<dbReference type="SUPFAM" id="SSF56349">
    <property type="entry name" value="DNA breaking-rejoining enzymes"/>
    <property type="match status" value="1"/>
</dbReference>
<dbReference type="InterPro" id="IPR002104">
    <property type="entry name" value="Integrase_catalytic"/>
</dbReference>
<dbReference type="Pfam" id="PF13495">
    <property type="entry name" value="Phage_int_SAM_4"/>
    <property type="match status" value="1"/>
</dbReference>
<dbReference type="Pfam" id="PF00589">
    <property type="entry name" value="Phage_integrase"/>
    <property type="match status" value="1"/>
</dbReference>
<sequence>MTHDKFIDLRNRKNLAKVVNWFLDDARIAGKKESTVRVYANRIKGFADYLDAHNLALNGVQNDDIKAYISWLHENSQKNSTIKNILTTIYVLYTWGQKNGVVETIPLSPDDYPPVQIERIKRLNDDELRQVFNYIDGLQENLRAAFYLMIGTGARVGEVAHLTATDVTLRGRAVYIDIKDAKWGSDRCIPITDKKAAEVVWRFRQSVPVDRRPLFRVSKRTLQWYATKLAQDTGIAFRCHLLRHTYAARLTEQGVPITTIQYLLGHKSVAMTAYYAQSALVDVSDITPTI</sequence>
<dbReference type="Gene3D" id="1.10.443.10">
    <property type="entry name" value="Intergrase catalytic core"/>
    <property type="match status" value="1"/>
</dbReference>
<dbReference type="CDD" id="cd00397">
    <property type="entry name" value="DNA_BRE_C"/>
    <property type="match status" value="1"/>
</dbReference>
<dbReference type="GO" id="GO:0003677">
    <property type="term" value="F:DNA binding"/>
    <property type="evidence" value="ECO:0007669"/>
    <property type="project" value="UniProtKB-UniRule"/>
</dbReference>
<dbReference type="Proteomes" id="UP000824231">
    <property type="component" value="Unassembled WGS sequence"/>
</dbReference>
<dbReference type="PANTHER" id="PTHR30349:SF64">
    <property type="entry name" value="PROPHAGE INTEGRASE INTD-RELATED"/>
    <property type="match status" value="1"/>
</dbReference>
<keyword evidence="2" id="KW-0229">DNA integration</keyword>
<dbReference type="InterPro" id="IPR011010">
    <property type="entry name" value="DNA_brk_join_enz"/>
</dbReference>
<comment type="caution">
    <text evidence="8">The sequence shown here is derived from an EMBL/GenBank/DDBJ whole genome shotgun (WGS) entry which is preliminary data.</text>
</comment>
<organism evidence="8 9">
    <name type="scientific">Candidatus Limosilactobacillus merdigallinarum</name>
    <dbReference type="NCBI Taxonomy" id="2838652"/>
    <lineage>
        <taxon>Bacteria</taxon>
        <taxon>Bacillati</taxon>
        <taxon>Bacillota</taxon>
        <taxon>Bacilli</taxon>
        <taxon>Lactobacillales</taxon>
        <taxon>Lactobacillaceae</taxon>
        <taxon>Limosilactobacillus</taxon>
    </lineage>
</organism>
<dbReference type="PROSITE" id="PS51898">
    <property type="entry name" value="TYR_RECOMBINASE"/>
    <property type="match status" value="1"/>
</dbReference>
<evidence type="ECO:0000256" key="3">
    <source>
        <dbReference type="ARBA" id="ARBA00023125"/>
    </source>
</evidence>
<reference evidence="8" key="2">
    <citation type="submission" date="2021-04" db="EMBL/GenBank/DDBJ databases">
        <authorList>
            <person name="Gilroy R."/>
        </authorList>
    </citation>
    <scope>NUCLEOTIDE SEQUENCE</scope>
    <source>
        <strain evidence="8">ChiSxjej3B15-572</strain>
    </source>
</reference>
<evidence type="ECO:0000313" key="9">
    <source>
        <dbReference type="Proteomes" id="UP000824231"/>
    </source>
</evidence>
<dbReference type="InterPro" id="IPR044068">
    <property type="entry name" value="CB"/>
</dbReference>
<keyword evidence="4" id="KW-0233">DNA recombination</keyword>
<dbReference type="GO" id="GO:0015074">
    <property type="term" value="P:DNA integration"/>
    <property type="evidence" value="ECO:0007669"/>
    <property type="project" value="UniProtKB-KW"/>
</dbReference>
<comment type="similarity">
    <text evidence="1">Belongs to the 'phage' integrase family.</text>
</comment>
<name>A0A9D2AL94_9LACO</name>
<dbReference type="GO" id="GO:0006310">
    <property type="term" value="P:DNA recombination"/>
    <property type="evidence" value="ECO:0007669"/>
    <property type="project" value="UniProtKB-KW"/>
</dbReference>
<dbReference type="PANTHER" id="PTHR30349">
    <property type="entry name" value="PHAGE INTEGRASE-RELATED"/>
    <property type="match status" value="1"/>
</dbReference>
<dbReference type="InterPro" id="IPR050090">
    <property type="entry name" value="Tyrosine_recombinase_XerCD"/>
</dbReference>
<reference evidence="8" key="1">
    <citation type="journal article" date="2021" name="PeerJ">
        <title>Extensive microbial diversity within the chicken gut microbiome revealed by metagenomics and culture.</title>
        <authorList>
            <person name="Gilroy R."/>
            <person name="Ravi A."/>
            <person name="Getino M."/>
            <person name="Pursley I."/>
            <person name="Horton D.L."/>
            <person name="Alikhan N.F."/>
            <person name="Baker D."/>
            <person name="Gharbi K."/>
            <person name="Hall N."/>
            <person name="Watson M."/>
            <person name="Adriaenssens E.M."/>
            <person name="Foster-Nyarko E."/>
            <person name="Jarju S."/>
            <person name="Secka A."/>
            <person name="Antonio M."/>
            <person name="Oren A."/>
            <person name="Chaudhuri R.R."/>
            <person name="La Ragione R."/>
            <person name="Hildebrand F."/>
            <person name="Pallen M.J."/>
        </authorList>
    </citation>
    <scope>NUCLEOTIDE SEQUENCE</scope>
    <source>
        <strain evidence="8">ChiSxjej3B15-572</strain>
    </source>
</reference>
<dbReference type="InterPro" id="IPR013762">
    <property type="entry name" value="Integrase-like_cat_sf"/>
</dbReference>
<evidence type="ECO:0000259" key="7">
    <source>
        <dbReference type="PROSITE" id="PS51900"/>
    </source>
</evidence>
<dbReference type="AlphaFoldDB" id="A0A9D2AL94"/>
<dbReference type="InterPro" id="IPR010998">
    <property type="entry name" value="Integrase_recombinase_N"/>
</dbReference>
<keyword evidence="3 5" id="KW-0238">DNA-binding</keyword>
<dbReference type="PROSITE" id="PS51900">
    <property type="entry name" value="CB"/>
    <property type="match status" value="1"/>
</dbReference>
<evidence type="ECO:0000256" key="2">
    <source>
        <dbReference type="ARBA" id="ARBA00022908"/>
    </source>
</evidence>
<evidence type="ECO:0000256" key="4">
    <source>
        <dbReference type="ARBA" id="ARBA00023172"/>
    </source>
</evidence>
<gene>
    <name evidence="8" type="ORF">H9856_07690</name>
</gene>
<feature type="domain" description="Tyr recombinase" evidence="6">
    <location>
        <begin position="118"/>
        <end position="288"/>
    </location>
</feature>
<proteinExistence type="inferred from homology"/>
<dbReference type="InterPro" id="IPR004107">
    <property type="entry name" value="Integrase_SAM-like_N"/>
</dbReference>
<feature type="domain" description="Core-binding (CB)" evidence="7">
    <location>
        <begin position="13"/>
        <end position="97"/>
    </location>
</feature>
<accession>A0A9D2AL94</accession>
<evidence type="ECO:0000256" key="1">
    <source>
        <dbReference type="ARBA" id="ARBA00008857"/>
    </source>
</evidence>
<dbReference type="EMBL" id="DXFH01000032">
    <property type="protein sequence ID" value="HIX36231.1"/>
    <property type="molecule type" value="Genomic_DNA"/>
</dbReference>